<dbReference type="AlphaFoldDB" id="A0A8H3F2G8"/>
<feature type="compositionally biased region" description="Polar residues" evidence="1">
    <location>
        <begin position="668"/>
        <end position="682"/>
    </location>
</feature>
<dbReference type="EMBL" id="CAJPDR010000095">
    <property type="protein sequence ID" value="CAF9916981.1"/>
    <property type="molecule type" value="Genomic_DNA"/>
</dbReference>
<name>A0A8H3F2G8_9LECA</name>
<evidence type="ECO:0000313" key="4">
    <source>
        <dbReference type="Proteomes" id="UP000664203"/>
    </source>
</evidence>
<protein>
    <recommendedName>
        <fullName evidence="2">SAP domain-containing protein</fullName>
    </recommendedName>
</protein>
<reference evidence="3" key="1">
    <citation type="submission" date="2021-03" db="EMBL/GenBank/DDBJ databases">
        <authorList>
            <person name="Tagirdzhanova G."/>
        </authorList>
    </citation>
    <scope>NUCLEOTIDE SEQUENCE</scope>
</reference>
<feature type="region of interest" description="Disordered" evidence="1">
    <location>
        <begin position="659"/>
        <end position="716"/>
    </location>
</feature>
<gene>
    <name evidence="3" type="ORF">ALECFALPRED_010944</name>
</gene>
<evidence type="ECO:0000256" key="1">
    <source>
        <dbReference type="SAM" id="MobiDB-lite"/>
    </source>
</evidence>
<evidence type="ECO:0000313" key="3">
    <source>
        <dbReference type="EMBL" id="CAF9916981.1"/>
    </source>
</evidence>
<feature type="domain" description="SAP" evidence="2">
    <location>
        <begin position="253"/>
        <end position="287"/>
    </location>
</feature>
<keyword evidence="4" id="KW-1185">Reference proteome</keyword>
<sequence>MAAIFVFHLPENIENAHKAEDLRQRQEKIASSQEEYNAKTEADLTRTLAQKTMTDYNSYLNSLIVDCQRSLQCPSHQPQYSHIAAQYFATPPTPLSSYTFKEGQTVAPRPCISTEPPAIIAATAANPPRNVPSAAIAPQRSIRKDLPPAKTPRPGIPKAIPRPAVDPHTIVNKKVPPAVTAPRSAISGNLSPAAAAPSPFVPLFQLPIASSISACALQENHESTGPINHAEARQDTSKGYIIGLPDKGLRLRYQNLTQDAMRKELKARGLICHGPNADLFKRLEKDDEFQAKPRTTEKYDKMNPKDIRSLCFRRFIPSQGTISSLRGRLKAHDNRRNGREAAAPGLSPLVVPSGPLPTPEVKGSRDVLEEKPLEPTVNDGPASMTERTGRSGETAEKVALAQPLKSVEFKPMNFIQPRQTIHKACGECRKSKRRCRHDTNGEDTAETVTLAEPTSGVESKLMRDVLPVRVSDPKASASQTETRRPAQIRRNWKDVKSKGNAPKSRQAKLFFQPQDEITLLQICVKLKDVIAWGNISGFWNMVQDTLQLKTGKPYKKPSRHVEMLVRKRRAEQQEIEQRGKITISRVSAGCRPLLDKWIAGGHRVHHVSPYMSTTPTLVEDKDNISPYKERREQLASDEFVLEVQKRSATDAWLDNSYDTTRRKKPKSCTPQLASATRKSSADSIGCWSLSGSSVTSESSLEEESEDEAEDDVKGGE</sequence>
<accession>A0A8H3F2G8</accession>
<evidence type="ECO:0000259" key="2">
    <source>
        <dbReference type="SMART" id="SM00513"/>
    </source>
</evidence>
<feature type="region of interest" description="Disordered" evidence="1">
    <location>
        <begin position="144"/>
        <end position="176"/>
    </location>
</feature>
<proteinExistence type="predicted"/>
<dbReference type="SMART" id="SM00513">
    <property type="entry name" value="SAP"/>
    <property type="match status" value="2"/>
</dbReference>
<organism evidence="3 4">
    <name type="scientific">Alectoria fallacina</name>
    <dbReference type="NCBI Taxonomy" id="1903189"/>
    <lineage>
        <taxon>Eukaryota</taxon>
        <taxon>Fungi</taxon>
        <taxon>Dikarya</taxon>
        <taxon>Ascomycota</taxon>
        <taxon>Pezizomycotina</taxon>
        <taxon>Lecanoromycetes</taxon>
        <taxon>OSLEUM clade</taxon>
        <taxon>Lecanoromycetidae</taxon>
        <taxon>Lecanorales</taxon>
        <taxon>Lecanorineae</taxon>
        <taxon>Parmeliaceae</taxon>
        <taxon>Alectoria</taxon>
    </lineage>
</organism>
<feature type="compositionally biased region" description="Low complexity" evidence="1">
    <location>
        <begin position="688"/>
        <end position="698"/>
    </location>
</feature>
<feature type="domain" description="SAP" evidence="2">
    <location>
        <begin position="299"/>
        <end position="333"/>
    </location>
</feature>
<dbReference type="InterPro" id="IPR003034">
    <property type="entry name" value="SAP_dom"/>
</dbReference>
<feature type="region of interest" description="Disordered" evidence="1">
    <location>
        <begin position="331"/>
        <end position="395"/>
    </location>
</feature>
<dbReference type="OrthoDB" id="5371122at2759"/>
<feature type="compositionally biased region" description="Basic and acidic residues" evidence="1">
    <location>
        <begin position="362"/>
        <end position="373"/>
    </location>
</feature>
<comment type="caution">
    <text evidence="3">The sequence shown here is derived from an EMBL/GenBank/DDBJ whole genome shotgun (WGS) entry which is preliminary data.</text>
</comment>
<dbReference type="Proteomes" id="UP000664203">
    <property type="component" value="Unassembled WGS sequence"/>
</dbReference>
<feature type="compositionally biased region" description="Low complexity" evidence="1">
    <location>
        <begin position="344"/>
        <end position="353"/>
    </location>
</feature>
<feature type="compositionally biased region" description="Acidic residues" evidence="1">
    <location>
        <begin position="699"/>
        <end position="710"/>
    </location>
</feature>